<dbReference type="AlphaFoldDB" id="A0A2P2P9N2"/>
<accession>A0A2P2P9N2</accession>
<evidence type="ECO:0000313" key="1">
    <source>
        <dbReference type="EMBL" id="MBX51397.1"/>
    </source>
</evidence>
<protein>
    <submittedName>
        <fullName evidence="1">Uncharacterized protein</fullName>
    </submittedName>
</protein>
<dbReference type="EMBL" id="GGEC01070913">
    <property type="protein sequence ID" value="MBX51397.1"/>
    <property type="molecule type" value="Transcribed_RNA"/>
</dbReference>
<organism evidence="1">
    <name type="scientific">Rhizophora mucronata</name>
    <name type="common">Asiatic mangrove</name>
    <dbReference type="NCBI Taxonomy" id="61149"/>
    <lineage>
        <taxon>Eukaryota</taxon>
        <taxon>Viridiplantae</taxon>
        <taxon>Streptophyta</taxon>
        <taxon>Embryophyta</taxon>
        <taxon>Tracheophyta</taxon>
        <taxon>Spermatophyta</taxon>
        <taxon>Magnoliopsida</taxon>
        <taxon>eudicotyledons</taxon>
        <taxon>Gunneridae</taxon>
        <taxon>Pentapetalae</taxon>
        <taxon>rosids</taxon>
        <taxon>fabids</taxon>
        <taxon>Malpighiales</taxon>
        <taxon>Rhizophoraceae</taxon>
        <taxon>Rhizophora</taxon>
    </lineage>
</organism>
<reference evidence="1" key="1">
    <citation type="submission" date="2018-02" db="EMBL/GenBank/DDBJ databases">
        <title>Rhizophora mucronata_Transcriptome.</title>
        <authorList>
            <person name="Meera S.P."/>
            <person name="Sreeshan A."/>
            <person name="Augustine A."/>
        </authorList>
    </citation>
    <scope>NUCLEOTIDE SEQUENCE</scope>
    <source>
        <tissue evidence="1">Leaf</tissue>
    </source>
</reference>
<proteinExistence type="predicted"/>
<name>A0A2P2P9N2_RHIMU</name>
<sequence length="24" mass="2842">MVNKKKAILSMHHYMDLHSKFVPS</sequence>